<dbReference type="GO" id="GO:0003676">
    <property type="term" value="F:nucleic acid binding"/>
    <property type="evidence" value="ECO:0007669"/>
    <property type="project" value="InterPro"/>
</dbReference>
<feature type="compositionally biased region" description="Low complexity" evidence="2">
    <location>
        <begin position="92"/>
        <end position="103"/>
    </location>
</feature>
<dbReference type="AlphaFoldDB" id="A0AAD8SB47"/>
<evidence type="ECO:0000313" key="4">
    <source>
        <dbReference type="EMBL" id="KAK1647727.1"/>
    </source>
</evidence>
<dbReference type="Gene3D" id="4.10.60.10">
    <property type="entry name" value="Zinc finger, CCHC-type"/>
    <property type="match status" value="1"/>
</dbReference>
<dbReference type="GO" id="GO:0008270">
    <property type="term" value="F:zinc ion binding"/>
    <property type="evidence" value="ECO:0007669"/>
    <property type="project" value="UniProtKB-KW"/>
</dbReference>
<evidence type="ECO:0000256" key="2">
    <source>
        <dbReference type="SAM" id="MobiDB-lite"/>
    </source>
</evidence>
<feature type="domain" description="CCHC-type" evidence="3">
    <location>
        <begin position="114"/>
        <end position="129"/>
    </location>
</feature>
<feature type="region of interest" description="Disordered" evidence="2">
    <location>
        <begin position="1"/>
        <end position="103"/>
    </location>
</feature>
<sequence>MGSRVALSDSDLSAGSVSSRAPPPPLRSLVVVPAGHQLGSRGWDAGAGPSRPRRERGDDAPGHGGRQWQVSESRRARNARRGEERAREARRPLPAARPPGGNASRIPAALHGCCYNCGRPGHVSAMCTNDTVCVRCGGTEHTSRDCKRPRSSPEVSPPRPAPPLRRAAEVAPSRAQAVWSRVVSRTRDAPPRPLEALPLPPAAPPRDLAAQLPPAGAAHPSEAVRTWRDVVSSGSGQGASDGGSSPSAVGFSAPFASESPSVAPLTPASPASERLDLCYLRPSHGMVQLEADLRRAVMVTVVGPRIEVTAEVAAAEIRAQLRLPQNAFSTRAFEAADFLLLCDSLEVRDFIVGAESVGCPQFSLHFEPWSRQAGAVLREAPFLADVEVYGIPGHAWEERTVTALLNGCGMIDEVDPETASRRDMACFRASVWTHDVAAIPAVRWLAIPEPGSGRPLQVSSSRPRSSSPKVLWYKIRFWVVRWLVGEVPSAGESGRGGAPPGGSGSEPSDRALEEAAPPAGPGARRRRRRANRRRRARQNAVAGAAGTGAELGGSLTLGDAAPLPVAEPDRWLAGRSPAASSSAPRADASPAAALRSMDAAAGFLAGTSLTVHGCGSPREVQGSHAAGLAASARACSPVDACGLEAGCVCQRSRLASPCSATALGSPCLCGDAAALEAAEAFLSGQRTPAHRSSALSGLPCTDSPVTSSRSVPSHAHALSSPLPPAAGSFAAHSPAPRCSPVTTPHVEDAVFLSHAHAAAVRPSDGHVVAGMSQDAPVGASVPDASADATTLSALLKLFRQRLEDPLLCLPDPKIVRRRLFQVPSASARRSRRLAAKLNHGVSSPAIKRAQVVLMKKLGLCDPDERLSQQQMQEYAALFASPLGPEQLRAISALFGLADPSAVDSTTVDSDVVAGVA</sequence>
<feature type="region of interest" description="Disordered" evidence="2">
    <location>
        <begin position="489"/>
        <end position="553"/>
    </location>
</feature>
<comment type="caution">
    <text evidence="4">The sequence shown here is derived from an EMBL/GenBank/DDBJ whole genome shotgun (WGS) entry which is preliminary data.</text>
</comment>
<evidence type="ECO:0000259" key="3">
    <source>
        <dbReference type="PROSITE" id="PS50158"/>
    </source>
</evidence>
<dbReference type="PANTHER" id="PTHR33087">
    <property type="entry name" value="OS07G0539200 PROTEIN"/>
    <property type="match status" value="1"/>
</dbReference>
<dbReference type="SMART" id="SM00343">
    <property type="entry name" value="ZnF_C2HC"/>
    <property type="match status" value="2"/>
</dbReference>
<dbReference type="InterPro" id="IPR036875">
    <property type="entry name" value="Znf_CCHC_sf"/>
</dbReference>
<keyword evidence="1" id="KW-0863">Zinc-finger</keyword>
<feature type="region of interest" description="Disordered" evidence="2">
    <location>
        <begin position="692"/>
        <end position="718"/>
    </location>
</feature>
<gene>
    <name evidence="4" type="ORF">QYE76_065532</name>
</gene>
<feature type="compositionally biased region" description="Low complexity" evidence="2">
    <location>
        <begin position="205"/>
        <end position="215"/>
    </location>
</feature>
<keyword evidence="1" id="KW-0862">Zinc</keyword>
<dbReference type="PROSITE" id="PS50158">
    <property type="entry name" value="ZF_CCHC"/>
    <property type="match status" value="1"/>
</dbReference>
<dbReference type="EMBL" id="JAUUTY010000004">
    <property type="protein sequence ID" value="KAK1647727.1"/>
    <property type="molecule type" value="Genomic_DNA"/>
</dbReference>
<protein>
    <recommendedName>
        <fullName evidence="3">CCHC-type domain-containing protein</fullName>
    </recommendedName>
</protein>
<dbReference type="Pfam" id="PF00098">
    <property type="entry name" value="zf-CCHC"/>
    <property type="match status" value="1"/>
</dbReference>
<dbReference type="InterPro" id="IPR053253">
    <property type="entry name" value="Sex_diff_modulator"/>
</dbReference>
<evidence type="ECO:0000313" key="5">
    <source>
        <dbReference type="Proteomes" id="UP001231189"/>
    </source>
</evidence>
<keyword evidence="5" id="KW-1185">Reference proteome</keyword>
<feature type="compositionally biased region" description="Basic and acidic residues" evidence="2">
    <location>
        <begin position="72"/>
        <end position="91"/>
    </location>
</feature>
<reference evidence="4" key="1">
    <citation type="submission" date="2023-07" db="EMBL/GenBank/DDBJ databases">
        <title>A chromosome-level genome assembly of Lolium multiflorum.</title>
        <authorList>
            <person name="Chen Y."/>
            <person name="Copetti D."/>
            <person name="Kolliker R."/>
            <person name="Studer B."/>
        </authorList>
    </citation>
    <scope>NUCLEOTIDE SEQUENCE</scope>
    <source>
        <strain evidence="4">02402/16</strain>
        <tissue evidence="4">Leaf</tissue>
    </source>
</reference>
<dbReference type="Proteomes" id="UP001231189">
    <property type="component" value="Unassembled WGS sequence"/>
</dbReference>
<dbReference type="SUPFAM" id="SSF57756">
    <property type="entry name" value="Retrovirus zinc finger-like domains"/>
    <property type="match status" value="1"/>
</dbReference>
<organism evidence="4 5">
    <name type="scientific">Lolium multiflorum</name>
    <name type="common">Italian ryegrass</name>
    <name type="synonym">Lolium perenne subsp. multiflorum</name>
    <dbReference type="NCBI Taxonomy" id="4521"/>
    <lineage>
        <taxon>Eukaryota</taxon>
        <taxon>Viridiplantae</taxon>
        <taxon>Streptophyta</taxon>
        <taxon>Embryophyta</taxon>
        <taxon>Tracheophyta</taxon>
        <taxon>Spermatophyta</taxon>
        <taxon>Magnoliopsida</taxon>
        <taxon>Liliopsida</taxon>
        <taxon>Poales</taxon>
        <taxon>Poaceae</taxon>
        <taxon>BOP clade</taxon>
        <taxon>Pooideae</taxon>
        <taxon>Poodae</taxon>
        <taxon>Poeae</taxon>
        <taxon>Poeae Chloroplast Group 2 (Poeae type)</taxon>
        <taxon>Loliodinae</taxon>
        <taxon>Loliinae</taxon>
        <taxon>Lolium</taxon>
    </lineage>
</organism>
<name>A0AAD8SB47_LOLMU</name>
<proteinExistence type="predicted"/>
<dbReference type="InterPro" id="IPR001878">
    <property type="entry name" value="Znf_CCHC"/>
</dbReference>
<feature type="compositionally biased region" description="Low complexity" evidence="2">
    <location>
        <begin position="1"/>
        <end position="20"/>
    </location>
</feature>
<accession>A0AAD8SB47</accession>
<feature type="compositionally biased region" description="Gly residues" evidence="2">
    <location>
        <begin position="493"/>
        <end position="504"/>
    </location>
</feature>
<keyword evidence="1" id="KW-0479">Metal-binding</keyword>
<feature type="region of interest" description="Disordered" evidence="2">
    <location>
        <begin position="138"/>
        <end position="252"/>
    </location>
</feature>
<evidence type="ECO:0000256" key="1">
    <source>
        <dbReference type="PROSITE-ProRule" id="PRU00047"/>
    </source>
</evidence>
<feature type="compositionally biased region" description="Basic residues" evidence="2">
    <location>
        <begin position="523"/>
        <end position="537"/>
    </location>
</feature>
<dbReference type="PANTHER" id="PTHR33087:SF51">
    <property type="entry name" value="CCHC-TYPE DOMAIN-CONTAINING PROTEIN"/>
    <property type="match status" value="1"/>
</dbReference>